<keyword evidence="2" id="KW-0732">Signal</keyword>
<evidence type="ECO:0000313" key="3">
    <source>
        <dbReference type="EMBL" id="KRY75602.1"/>
    </source>
</evidence>
<sequence length="114" mass="13315">MEQSRLSRTCVSQWFFLILFLCLPSHRAKKLSHSIIASSQLSLSPPRWSVQFVWTWISALIIIKSCVVVCYMRVSIFSKAFSSLSWTDFDIQYEWKKNVLILPVAFVHCSNMKH</sequence>
<evidence type="ECO:0000256" key="2">
    <source>
        <dbReference type="SAM" id="SignalP"/>
    </source>
</evidence>
<comment type="caution">
    <text evidence="3">The sequence shown here is derived from an EMBL/GenBank/DDBJ whole genome shotgun (WGS) entry which is preliminary data.</text>
</comment>
<accession>A0A0V1EQ02</accession>
<dbReference type="AlphaFoldDB" id="A0A0V1EQ02"/>
<dbReference type="Proteomes" id="UP000054632">
    <property type="component" value="Unassembled WGS sequence"/>
</dbReference>
<protein>
    <submittedName>
        <fullName evidence="3">Uncharacterized protein</fullName>
    </submittedName>
</protein>
<reference evidence="3 4" key="1">
    <citation type="submission" date="2015-01" db="EMBL/GenBank/DDBJ databases">
        <title>Evolution of Trichinella species and genotypes.</title>
        <authorList>
            <person name="Korhonen P.K."/>
            <person name="Edoardo P."/>
            <person name="Giuseppe L.R."/>
            <person name="Gasser R.B."/>
        </authorList>
    </citation>
    <scope>NUCLEOTIDE SEQUENCE [LARGE SCALE GENOMIC DNA]</scope>
    <source>
        <strain evidence="3">ISS13</strain>
    </source>
</reference>
<evidence type="ECO:0000313" key="4">
    <source>
        <dbReference type="Proteomes" id="UP000054632"/>
    </source>
</evidence>
<evidence type="ECO:0000256" key="1">
    <source>
        <dbReference type="SAM" id="Phobius"/>
    </source>
</evidence>
<organism evidence="3 4">
    <name type="scientific">Trichinella pseudospiralis</name>
    <name type="common">Parasitic roundworm</name>
    <dbReference type="NCBI Taxonomy" id="6337"/>
    <lineage>
        <taxon>Eukaryota</taxon>
        <taxon>Metazoa</taxon>
        <taxon>Ecdysozoa</taxon>
        <taxon>Nematoda</taxon>
        <taxon>Enoplea</taxon>
        <taxon>Dorylaimia</taxon>
        <taxon>Trichinellida</taxon>
        <taxon>Trichinellidae</taxon>
        <taxon>Trichinella</taxon>
    </lineage>
</organism>
<keyword evidence="1" id="KW-1133">Transmembrane helix</keyword>
<feature type="signal peptide" evidence="2">
    <location>
        <begin position="1"/>
        <end position="28"/>
    </location>
</feature>
<name>A0A0V1EQ02_TRIPS</name>
<gene>
    <name evidence="3" type="ORF">T4A_13706</name>
</gene>
<keyword evidence="1" id="KW-0472">Membrane</keyword>
<proteinExistence type="predicted"/>
<keyword evidence="1" id="KW-0812">Transmembrane</keyword>
<feature type="chain" id="PRO_5006877458" evidence="2">
    <location>
        <begin position="29"/>
        <end position="114"/>
    </location>
</feature>
<feature type="transmembrane region" description="Helical" evidence="1">
    <location>
        <begin position="52"/>
        <end position="74"/>
    </location>
</feature>
<dbReference type="EMBL" id="JYDR01000016">
    <property type="protein sequence ID" value="KRY75602.1"/>
    <property type="molecule type" value="Genomic_DNA"/>
</dbReference>